<comment type="caution">
    <text evidence="1">The sequence shown here is derived from an EMBL/GenBank/DDBJ whole genome shotgun (WGS) entry which is preliminary data.</text>
</comment>
<dbReference type="EMBL" id="DPSM01000031">
    <property type="protein sequence ID" value="HCK03133.1"/>
    <property type="molecule type" value="Genomic_DNA"/>
</dbReference>
<name>A0A9C7R1H5_9GAMM</name>
<sequence>MEMTDMENTSQNIASEMVTNTVTLYRELFNRIDLHELTPSQLLDLAALSSEQTEGLCNGLMLFNELLQTNSQSNILDSEQLNSYLSATAHLLPVLCNLHGRALREMEYHEVIK</sequence>
<evidence type="ECO:0000313" key="1">
    <source>
        <dbReference type="EMBL" id="HCK03133.1"/>
    </source>
</evidence>
<protein>
    <submittedName>
        <fullName evidence="1">Uncharacterized protein</fullName>
    </submittedName>
</protein>
<dbReference type="Proteomes" id="UP000262210">
    <property type="component" value="Unassembled WGS sequence"/>
</dbReference>
<evidence type="ECO:0000313" key="2">
    <source>
        <dbReference type="Proteomes" id="UP000262210"/>
    </source>
</evidence>
<dbReference type="AlphaFoldDB" id="A0A9C7R1H5"/>
<organism evidence="1 2">
    <name type="scientific">Serratia grimesii</name>
    <dbReference type="NCBI Taxonomy" id="82995"/>
    <lineage>
        <taxon>Bacteria</taxon>
        <taxon>Pseudomonadati</taxon>
        <taxon>Pseudomonadota</taxon>
        <taxon>Gammaproteobacteria</taxon>
        <taxon>Enterobacterales</taxon>
        <taxon>Yersiniaceae</taxon>
        <taxon>Serratia</taxon>
    </lineage>
</organism>
<proteinExistence type="predicted"/>
<accession>A0A9C7R1H5</accession>
<reference evidence="1 2" key="1">
    <citation type="journal article" date="2018" name="Nat. Biotechnol.">
        <title>A standardized bacterial taxonomy based on genome phylogeny substantially revises the tree of life.</title>
        <authorList>
            <person name="Parks D.H."/>
            <person name="Chuvochina M."/>
            <person name="Waite D.W."/>
            <person name="Rinke C."/>
            <person name="Skarshewski A."/>
            <person name="Chaumeil P.A."/>
            <person name="Hugenholtz P."/>
        </authorList>
    </citation>
    <scope>NUCLEOTIDE SEQUENCE [LARGE SCALE GENOMIC DNA]</scope>
    <source>
        <strain evidence="1">UBA11264</strain>
    </source>
</reference>
<gene>
    <name evidence="1" type="ORF">DHV72_24360</name>
</gene>